<evidence type="ECO:0000256" key="7">
    <source>
        <dbReference type="SAM" id="MobiDB-lite"/>
    </source>
</evidence>
<dbReference type="InterPro" id="IPR050339">
    <property type="entry name" value="CC_SR_Kinase"/>
</dbReference>
<feature type="compositionally biased region" description="Polar residues" evidence="7">
    <location>
        <begin position="183"/>
        <end position="192"/>
    </location>
</feature>
<organism evidence="9 10">
    <name type="scientific">Leptosia nina</name>
    <dbReference type="NCBI Taxonomy" id="320188"/>
    <lineage>
        <taxon>Eukaryota</taxon>
        <taxon>Metazoa</taxon>
        <taxon>Ecdysozoa</taxon>
        <taxon>Arthropoda</taxon>
        <taxon>Hexapoda</taxon>
        <taxon>Insecta</taxon>
        <taxon>Pterygota</taxon>
        <taxon>Neoptera</taxon>
        <taxon>Endopterygota</taxon>
        <taxon>Lepidoptera</taxon>
        <taxon>Glossata</taxon>
        <taxon>Ditrysia</taxon>
        <taxon>Papilionoidea</taxon>
        <taxon>Pieridae</taxon>
        <taxon>Pierinae</taxon>
        <taxon>Leptosia</taxon>
    </lineage>
</organism>
<dbReference type="PROSITE" id="PS00107">
    <property type="entry name" value="PROTEIN_KINASE_ATP"/>
    <property type="match status" value="1"/>
</dbReference>
<evidence type="ECO:0000259" key="8">
    <source>
        <dbReference type="PROSITE" id="PS50011"/>
    </source>
</evidence>
<evidence type="ECO:0000256" key="4">
    <source>
        <dbReference type="ARBA" id="ARBA00022840"/>
    </source>
</evidence>
<dbReference type="GO" id="GO:0004713">
    <property type="term" value="F:protein tyrosine kinase activity"/>
    <property type="evidence" value="ECO:0007669"/>
    <property type="project" value="TreeGrafter"/>
</dbReference>
<evidence type="ECO:0000256" key="2">
    <source>
        <dbReference type="ARBA" id="ARBA00022741"/>
    </source>
</evidence>
<reference evidence="9 10" key="1">
    <citation type="submission" date="2023-11" db="EMBL/GenBank/DDBJ databases">
        <authorList>
            <person name="Okamura Y."/>
        </authorList>
    </citation>
    <scope>NUCLEOTIDE SEQUENCE [LARGE SCALE GENOMIC DNA]</scope>
</reference>
<dbReference type="Gene3D" id="1.10.510.10">
    <property type="entry name" value="Transferase(Phosphotransferase) domain 1"/>
    <property type="match status" value="1"/>
</dbReference>
<evidence type="ECO:0000256" key="6">
    <source>
        <dbReference type="PROSITE-ProRule" id="PRU10141"/>
    </source>
</evidence>
<keyword evidence="2 6" id="KW-0547">Nucleotide-binding</keyword>
<evidence type="ECO:0000256" key="1">
    <source>
        <dbReference type="ARBA" id="ARBA00022679"/>
    </source>
</evidence>
<dbReference type="PROSITE" id="PS50011">
    <property type="entry name" value="PROTEIN_KINASE_DOM"/>
    <property type="match status" value="1"/>
</dbReference>
<dbReference type="PROSITE" id="PS00108">
    <property type="entry name" value="PROTEIN_KINASE_ST"/>
    <property type="match status" value="1"/>
</dbReference>
<keyword evidence="3" id="KW-0418">Kinase</keyword>
<dbReference type="EMBL" id="CAVLEF010000008">
    <property type="protein sequence ID" value="CAK1546514.1"/>
    <property type="molecule type" value="Genomic_DNA"/>
</dbReference>
<dbReference type="GO" id="GO:0005737">
    <property type="term" value="C:cytoplasm"/>
    <property type="evidence" value="ECO:0007669"/>
    <property type="project" value="TreeGrafter"/>
</dbReference>
<accession>A0AAV1JEP4</accession>
<gene>
    <name evidence="9" type="ORF">LNINA_LOCUS6079</name>
</gene>
<keyword evidence="4 6" id="KW-0067">ATP-binding</keyword>
<feature type="binding site" evidence="6">
    <location>
        <position position="238"/>
    </location>
    <ligand>
        <name>ATP</name>
        <dbReference type="ChEBI" id="CHEBI:30616"/>
    </ligand>
</feature>
<feature type="region of interest" description="Disordered" evidence="7">
    <location>
        <begin position="458"/>
        <end position="487"/>
    </location>
</feature>
<dbReference type="GO" id="GO:0005634">
    <property type="term" value="C:nucleus"/>
    <property type="evidence" value="ECO:0007669"/>
    <property type="project" value="TreeGrafter"/>
</dbReference>
<evidence type="ECO:0000256" key="3">
    <source>
        <dbReference type="ARBA" id="ARBA00022777"/>
    </source>
</evidence>
<dbReference type="InterPro" id="IPR011009">
    <property type="entry name" value="Kinase-like_dom_sf"/>
</dbReference>
<dbReference type="SMART" id="SM00220">
    <property type="entry name" value="S_TKc"/>
    <property type="match status" value="1"/>
</dbReference>
<dbReference type="Pfam" id="PF00069">
    <property type="entry name" value="Pkinase"/>
    <property type="match status" value="1"/>
</dbReference>
<dbReference type="GO" id="GO:0005524">
    <property type="term" value="F:ATP binding"/>
    <property type="evidence" value="ECO:0007669"/>
    <property type="project" value="UniProtKB-UniRule"/>
</dbReference>
<proteinExistence type="inferred from homology"/>
<feature type="domain" description="Protein kinase" evidence="8">
    <location>
        <begin position="209"/>
        <end position="478"/>
    </location>
</feature>
<sequence>MSDWYRMKTGYNHSELSVETSSEMSDSFNTFSSNLSPIPPTTIVPRKLDFNNVDDDDGGRKVSTPPMSFSPPYKRVGALTLFDSPRTPKTLFEKCSTPSINRSRARLFPPYLEVPSGMPSGSSHHLHPPTNVTTWQEDSAFHSFTPDEIEEPRSVKPPTVIINPFTPDGQAINKKKRALPKTPTDSSKTPENPTKRLRESNISRYNVEFQELGVIGCGSFGRVTKCLNKLDGCVYALKRSLRPVAGSYAERAAINEVYAHAALGKHPHVVRYYSAWAEDDHMIIQNEYCDGGSLQQKLEAGPLPESELLLLLAHIGDGLSYIHSMHLVHMDLKPGNIFICREDLASTSDSDDGYDDDEAPSRPIAKHKYKIGDLGHVTCISAPLVEEGDCRYLPNEILQEDFSHLTKADIFAFGLTLFEAAGGGPLPKNGDKWHDYRESRLPDLPNISREFNDLLKKMVDPDPTQRPSAASLRRHPLLHPSGNKSKAQLRRELAEAKLKNELLNSKLEQAARCIKSLTPNVQESGKFRTRSSKRLQPRADNIDEMIRLATSPFLNRVLPGPTRETSRCVKPLTPGRDSTKYRTRASKRLQPRMQLGSDSQDMVRTGITSRNRVSGARGRCKE</sequence>
<dbReference type="PANTHER" id="PTHR11042:SF185">
    <property type="entry name" value="WEE1-LIKE PROTEIN KINASE"/>
    <property type="match status" value="1"/>
</dbReference>
<evidence type="ECO:0000313" key="10">
    <source>
        <dbReference type="Proteomes" id="UP001497472"/>
    </source>
</evidence>
<keyword evidence="10" id="KW-1185">Reference proteome</keyword>
<name>A0AAV1JEP4_9NEOP</name>
<dbReference type="AlphaFoldDB" id="A0AAV1JEP4"/>
<feature type="region of interest" description="Disordered" evidence="7">
    <location>
        <begin position="557"/>
        <end position="580"/>
    </location>
</feature>
<dbReference type="InterPro" id="IPR008271">
    <property type="entry name" value="Ser/Thr_kinase_AS"/>
</dbReference>
<dbReference type="Gene3D" id="3.30.200.20">
    <property type="entry name" value="Phosphorylase Kinase, domain 1"/>
    <property type="match status" value="1"/>
</dbReference>
<evidence type="ECO:0000256" key="5">
    <source>
        <dbReference type="ARBA" id="ARBA00037982"/>
    </source>
</evidence>
<keyword evidence="1" id="KW-0808">Transferase</keyword>
<feature type="region of interest" description="Disordered" evidence="7">
    <location>
        <begin position="157"/>
        <end position="199"/>
    </location>
</feature>
<dbReference type="InterPro" id="IPR000719">
    <property type="entry name" value="Prot_kinase_dom"/>
</dbReference>
<protein>
    <recommendedName>
        <fullName evidence="8">Protein kinase domain-containing protein</fullName>
    </recommendedName>
</protein>
<comment type="similarity">
    <text evidence="5">Belongs to the protein kinase superfamily. Ser/Thr protein kinase family. GCN2 subfamily.</text>
</comment>
<dbReference type="Proteomes" id="UP001497472">
    <property type="component" value="Unassembled WGS sequence"/>
</dbReference>
<dbReference type="InterPro" id="IPR017441">
    <property type="entry name" value="Protein_kinase_ATP_BS"/>
</dbReference>
<comment type="caution">
    <text evidence="9">The sequence shown here is derived from an EMBL/GenBank/DDBJ whole genome shotgun (WGS) entry which is preliminary data.</text>
</comment>
<dbReference type="SUPFAM" id="SSF56112">
    <property type="entry name" value="Protein kinase-like (PK-like)"/>
    <property type="match status" value="1"/>
</dbReference>
<evidence type="ECO:0000313" key="9">
    <source>
        <dbReference type="EMBL" id="CAK1546514.1"/>
    </source>
</evidence>
<dbReference type="PANTHER" id="PTHR11042">
    <property type="entry name" value="EUKARYOTIC TRANSLATION INITIATION FACTOR 2-ALPHA KINASE EIF2-ALPHA KINASE -RELATED"/>
    <property type="match status" value="1"/>
</dbReference>